<feature type="transmembrane region" description="Helical" evidence="2">
    <location>
        <begin position="450"/>
        <end position="471"/>
    </location>
</feature>
<gene>
    <name evidence="3" type="ORF">SAMN05216276_1005270</name>
</gene>
<proteinExistence type="predicted"/>
<evidence type="ECO:0000313" key="3">
    <source>
        <dbReference type="EMBL" id="SNS20853.1"/>
    </source>
</evidence>
<feature type="transmembrane region" description="Helical" evidence="2">
    <location>
        <begin position="395"/>
        <end position="413"/>
    </location>
</feature>
<feature type="transmembrane region" description="Helical" evidence="2">
    <location>
        <begin position="284"/>
        <end position="303"/>
    </location>
</feature>
<reference evidence="3 4" key="1">
    <citation type="submission" date="2017-06" db="EMBL/GenBank/DDBJ databases">
        <authorList>
            <person name="Kim H.J."/>
            <person name="Triplett B.A."/>
        </authorList>
    </citation>
    <scope>NUCLEOTIDE SEQUENCE [LARGE SCALE GENOMIC DNA]</scope>
    <source>
        <strain evidence="3 4">CGMCC 4.2132</strain>
    </source>
</reference>
<feature type="transmembrane region" description="Helical" evidence="2">
    <location>
        <begin position="508"/>
        <end position="529"/>
    </location>
</feature>
<dbReference type="Proteomes" id="UP000198282">
    <property type="component" value="Unassembled WGS sequence"/>
</dbReference>
<accession>A0A239CND0</accession>
<name>A0A239CND0_9ACTN</name>
<dbReference type="AlphaFoldDB" id="A0A239CND0"/>
<keyword evidence="2" id="KW-1133">Transmembrane helix</keyword>
<feature type="transmembrane region" description="Helical" evidence="2">
    <location>
        <begin position="571"/>
        <end position="592"/>
    </location>
</feature>
<evidence type="ECO:0000256" key="2">
    <source>
        <dbReference type="SAM" id="Phobius"/>
    </source>
</evidence>
<feature type="transmembrane region" description="Helical" evidence="2">
    <location>
        <begin position="53"/>
        <end position="71"/>
    </location>
</feature>
<feature type="transmembrane region" description="Helical" evidence="2">
    <location>
        <begin position="106"/>
        <end position="126"/>
    </location>
</feature>
<feature type="transmembrane region" description="Helical" evidence="2">
    <location>
        <begin position="599"/>
        <end position="616"/>
    </location>
</feature>
<feature type="transmembrane region" description="Helical" evidence="2">
    <location>
        <begin position="253"/>
        <end position="272"/>
    </location>
</feature>
<feature type="transmembrane region" description="Helical" evidence="2">
    <location>
        <begin position="541"/>
        <end position="559"/>
    </location>
</feature>
<protein>
    <recommendedName>
        <fullName evidence="5">4-amino-4-deoxy-L-arabinose transferase</fullName>
    </recommendedName>
</protein>
<sequence length="787" mass="85529">MIRLTRMTTTPSLPDSAANPLRTGADTEPDAFVRRQASSPSPRGVRRFLASRWLPVAFATVFSVVVLSAYGVSGSEISLFGAYVALGVALPGVLLVRALYPGSRTLAEEVALGVTLGYAVEVIVYIAARAAGLPLCVLVWPVTTYAAFLLVPRLRRHWRGMPRSAAPLWWSWSLALVVVYLVGWSAFTFFTRSLSWPGLGTNVDVPFHLALTGELKHHVPPTMPMVSGEPLFYHWFVYAHLASASWVTGIEPLVLLLRLAMLPMLAAFVVLIGMIGKRVIGSRAGALIAVGGTIFVAPPNLYLGTDVVFTWGGVPDLAWMSPTQTFGSLLFVLVVILLGDLFRSRGQGPGRWVVLGVSLIAVMGAKATYLPLLMVGLIAVVAAELVRRRPPWPTLAALGMTTACFVYAQFVLFGQARQGMVVDPLSFMRTAWGEWTGLGEQARPSPASMLGVTLIFVLCWLVTWSGILGLLSRPRLILGSETSLMLGIGAAGMGATLLLGHPARSQLFFLWSAYPYLVIVAVHGLLVVLRRARVSLTAKAAAAAAGLLAVYLVPFVGGVEVPLAPSRPDTVLYRPYLVLLAGSLLAAAVLTVMKGRLRAWALVTVAFAAIGLPADLHARALRVASDALGDGRTPTVSKLTARTIPQGTLTIARWLRDHSDPDDLVATNAHCFWGYENPCDSHHFWVAALSERHVLVEGWAYSSRNLDRWRPGRPAFELPFWDDERIRLNDEVFNAPSALAVQRLRERYGVDWLLADERHLGPGSKIGDFADLQIRSGDYALYRYPPR</sequence>
<keyword evidence="2" id="KW-0812">Transmembrane</keyword>
<feature type="transmembrane region" description="Helical" evidence="2">
    <location>
        <begin position="77"/>
        <end position="99"/>
    </location>
</feature>
<keyword evidence="2" id="KW-0472">Membrane</keyword>
<feature type="compositionally biased region" description="Polar residues" evidence="1">
    <location>
        <begin position="1"/>
        <end position="13"/>
    </location>
</feature>
<feature type="transmembrane region" description="Helical" evidence="2">
    <location>
        <begin position="354"/>
        <end position="383"/>
    </location>
</feature>
<feature type="region of interest" description="Disordered" evidence="1">
    <location>
        <begin position="1"/>
        <end position="42"/>
    </location>
</feature>
<feature type="transmembrane region" description="Helical" evidence="2">
    <location>
        <begin position="323"/>
        <end position="342"/>
    </location>
</feature>
<feature type="transmembrane region" description="Helical" evidence="2">
    <location>
        <begin position="483"/>
        <end position="502"/>
    </location>
</feature>
<evidence type="ECO:0000313" key="4">
    <source>
        <dbReference type="Proteomes" id="UP000198282"/>
    </source>
</evidence>
<feature type="transmembrane region" description="Helical" evidence="2">
    <location>
        <begin position="132"/>
        <end position="151"/>
    </location>
</feature>
<feature type="transmembrane region" description="Helical" evidence="2">
    <location>
        <begin position="172"/>
        <end position="190"/>
    </location>
</feature>
<evidence type="ECO:0000256" key="1">
    <source>
        <dbReference type="SAM" id="MobiDB-lite"/>
    </source>
</evidence>
<evidence type="ECO:0008006" key="5">
    <source>
        <dbReference type="Google" id="ProtNLM"/>
    </source>
</evidence>
<keyword evidence="4" id="KW-1185">Reference proteome</keyword>
<organism evidence="3 4">
    <name type="scientific">Streptosporangium subroseum</name>
    <dbReference type="NCBI Taxonomy" id="106412"/>
    <lineage>
        <taxon>Bacteria</taxon>
        <taxon>Bacillati</taxon>
        <taxon>Actinomycetota</taxon>
        <taxon>Actinomycetes</taxon>
        <taxon>Streptosporangiales</taxon>
        <taxon>Streptosporangiaceae</taxon>
        <taxon>Streptosporangium</taxon>
    </lineage>
</organism>
<dbReference type="EMBL" id="FZOD01000005">
    <property type="protein sequence ID" value="SNS20853.1"/>
    <property type="molecule type" value="Genomic_DNA"/>
</dbReference>